<feature type="compositionally biased region" description="Polar residues" evidence="4">
    <location>
        <begin position="338"/>
        <end position="348"/>
    </location>
</feature>
<dbReference type="PROSITE" id="PS50835">
    <property type="entry name" value="IG_LIKE"/>
    <property type="match status" value="2"/>
</dbReference>
<dbReference type="Pfam" id="PF13927">
    <property type="entry name" value="Ig_3"/>
    <property type="match status" value="1"/>
</dbReference>
<feature type="signal peptide" evidence="6">
    <location>
        <begin position="1"/>
        <end position="17"/>
    </location>
</feature>
<dbReference type="FunCoup" id="A0A7J8BWS4">
    <property type="interactions" value="226"/>
</dbReference>
<dbReference type="SMART" id="SM00409">
    <property type="entry name" value="IG"/>
    <property type="match status" value="1"/>
</dbReference>
<dbReference type="InterPro" id="IPR053096">
    <property type="entry name" value="CRTAM"/>
</dbReference>
<evidence type="ECO:0000313" key="9">
    <source>
        <dbReference type="Proteomes" id="UP000550707"/>
    </source>
</evidence>
<feature type="transmembrane region" description="Helical" evidence="5">
    <location>
        <begin position="285"/>
        <end position="308"/>
    </location>
</feature>
<dbReference type="PANTHER" id="PTHR47118">
    <property type="entry name" value="CYTOTOXIC AND REGULATORY T-CELL MOLECULE"/>
    <property type="match status" value="1"/>
</dbReference>
<feature type="compositionally biased region" description="Polar residues" evidence="4">
    <location>
        <begin position="230"/>
        <end position="245"/>
    </location>
</feature>
<dbReference type="InterPro" id="IPR036179">
    <property type="entry name" value="Ig-like_dom_sf"/>
</dbReference>
<dbReference type="InterPro" id="IPR013783">
    <property type="entry name" value="Ig-like_fold"/>
</dbReference>
<evidence type="ECO:0000256" key="1">
    <source>
        <dbReference type="ARBA" id="ARBA00004167"/>
    </source>
</evidence>
<evidence type="ECO:0000256" key="5">
    <source>
        <dbReference type="SAM" id="Phobius"/>
    </source>
</evidence>
<proteinExistence type="predicted"/>
<dbReference type="AlphaFoldDB" id="A0A7J8BWS4"/>
<accession>A0A7J8BWS4</accession>
<keyword evidence="5" id="KW-0812">Transmembrane</keyword>
<dbReference type="Proteomes" id="UP000550707">
    <property type="component" value="Unassembled WGS sequence"/>
</dbReference>
<evidence type="ECO:0000256" key="4">
    <source>
        <dbReference type="SAM" id="MobiDB-lite"/>
    </source>
</evidence>
<evidence type="ECO:0000313" key="8">
    <source>
        <dbReference type="EMBL" id="KAF6403224.1"/>
    </source>
</evidence>
<gene>
    <name evidence="8" type="ORF">HJG59_003366</name>
</gene>
<feature type="compositionally biased region" description="Basic and acidic residues" evidence="4">
    <location>
        <begin position="327"/>
        <end position="337"/>
    </location>
</feature>
<feature type="domain" description="Ig-like" evidence="7">
    <location>
        <begin position="13"/>
        <end position="96"/>
    </location>
</feature>
<comment type="subcellular location">
    <subcellularLocation>
        <location evidence="1">Membrane</location>
        <topology evidence="1">Single-pass membrane protein</topology>
    </subcellularLocation>
</comment>
<dbReference type="InParanoid" id="A0A7J8BWS4"/>
<dbReference type="GO" id="GO:0008037">
    <property type="term" value="P:cell recognition"/>
    <property type="evidence" value="ECO:0007669"/>
    <property type="project" value="TreeGrafter"/>
</dbReference>
<comment type="caution">
    <text evidence="8">The sequence shown here is derived from an EMBL/GenBank/DDBJ whole genome shotgun (WGS) entry which is preliminary data.</text>
</comment>
<dbReference type="GO" id="GO:0002860">
    <property type="term" value="P:positive regulation of natural killer cell mediated cytotoxicity directed against tumor cell target"/>
    <property type="evidence" value="ECO:0007669"/>
    <property type="project" value="TreeGrafter"/>
</dbReference>
<feature type="domain" description="Ig-like" evidence="7">
    <location>
        <begin position="116"/>
        <end position="208"/>
    </location>
</feature>
<dbReference type="GO" id="GO:0002355">
    <property type="term" value="P:detection of tumor cell"/>
    <property type="evidence" value="ECO:0007669"/>
    <property type="project" value="TreeGrafter"/>
</dbReference>
<feature type="chain" id="PRO_5029658307" evidence="6">
    <location>
        <begin position="18"/>
        <end position="391"/>
    </location>
</feature>
<dbReference type="InterPro" id="IPR007110">
    <property type="entry name" value="Ig-like_dom"/>
</dbReference>
<name>A0A7J8BWS4_MOLMO</name>
<feature type="region of interest" description="Disordered" evidence="4">
    <location>
        <begin position="369"/>
        <end position="391"/>
    </location>
</feature>
<evidence type="ECO:0000256" key="3">
    <source>
        <dbReference type="ARBA" id="ARBA00023157"/>
    </source>
</evidence>
<keyword evidence="5" id="KW-1133">Transmembrane helix</keyword>
<keyword evidence="6" id="KW-0732">Signal</keyword>
<dbReference type="InterPro" id="IPR013162">
    <property type="entry name" value="CD80_C2-set"/>
</dbReference>
<dbReference type="SUPFAM" id="SSF48726">
    <property type="entry name" value="Immunoglobulin"/>
    <property type="match status" value="2"/>
</dbReference>
<protein>
    <submittedName>
        <fullName evidence="8">Cytotoxic and regulatory T cell molecule</fullName>
    </submittedName>
</protein>
<evidence type="ECO:0000256" key="6">
    <source>
        <dbReference type="SAM" id="SignalP"/>
    </source>
</evidence>
<sequence>MWWRVCSLLAWLPLQEAFLTNRTDTITVEEGQAVTLHCAVPQPAPLQWLAPSGYTIFLNGHPALKNTKYQLLHHSPRQLSVRVANVTPGDEGVYTCLHYGSSVGTKDVQVVVLATPSKSTLEASVIRMQNGEEHVILKCSTMRSKPPPQITWLLGEDIEVYGETYHEFDSDGKKCNSSSTLRVRAHDRNSTVDCIVRHEGLQGRKLVASFRFEDLVPDPKPASDALGKNPPTSQDFPQPTGNVTVTEDLSTSETDKEEEEQTTQDPDLITGASPRHEGLVRKKSGVLLLTLVCFLIFILFIIVQLFIMKLRKAHVIWKKENEISEHTLESYKSRSNNEETSSQEKYGQTARSKSCMDYITQFYSEAKAKRKGRAHHGKLKGQHARVPESIV</sequence>
<evidence type="ECO:0000256" key="2">
    <source>
        <dbReference type="ARBA" id="ARBA00023136"/>
    </source>
</evidence>
<dbReference type="PANTHER" id="PTHR47118:SF1">
    <property type="entry name" value="CYTOTOXIC AND REGULATORY T-CELL MOLECULE"/>
    <property type="match status" value="1"/>
</dbReference>
<feature type="region of interest" description="Disordered" evidence="4">
    <location>
        <begin position="327"/>
        <end position="348"/>
    </location>
</feature>
<dbReference type="GO" id="GO:0005886">
    <property type="term" value="C:plasma membrane"/>
    <property type="evidence" value="ECO:0007669"/>
    <property type="project" value="TreeGrafter"/>
</dbReference>
<reference evidence="8 9" key="1">
    <citation type="journal article" date="2020" name="Nature">
        <title>Six reference-quality genomes reveal evolution of bat adaptations.</title>
        <authorList>
            <person name="Jebb D."/>
            <person name="Huang Z."/>
            <person name="Pippel M."/>
            <person name="Hughes G.M."/>
            <person name="Lavrichenko K."/>
            <person name="Devanna P."/>
            <person name="Winkler S."/>
            <person name="Jermiin L.S."/>
            <person name="Skirmuntt E.C."/>
            <person name="Katzourakis A."/>
            <person name="Burkitt-Gray L."/>
            <person name="Ray D.A."/>
            <person name="Sullivan K.A.M."/>
            <person name="Roscito J.G."/>
            <person name="Kirilenko B.M."/>
            <person name="Davalos L.M."/>
            <person name="Corthals A.P."/>
            <person name="Power M.L."/>
            <person name="Jones G."/>
            <person name="Ransome R.D."/>
            <person name="Dechmann D.K.N."/>
            <person name="Locatelli A.G."/>
            <person name="Puechmaille S.J."/>
            <person name="Fedrigo O."/>
            <person name="Jarvis E.D."/>
            <person name="Hiller M."/>
            <person name="Vernes S.C."/>
            <person name="Myers E.W."/>
            <person name="Teeling E.C."/>
        </authorList>
    </citation>
    <scope>NUCLEOTIDE SEQUENCE [LARGE SCALE GENOMIC DNA]</scope>
    <source>
        <strain evidence="8">MMolMol1</strain>
        <tissue evidence="8">Muscle</tissue>
    </source>
</reference>
<feature type="compositionally biased region" description="Basic residues" evidence="4">
    <location>
        <begin position="369"/>
        <end position="383"/>
    </location>
</feature>
<keyword evidence="9" id="KW-1185">Reference proteome</keyword>
<keyword evidence="3" id="KW-1015">Disulfide bond</keyword>
<dbReference type="EMBL" id="JACASF010000022">
    <property type="protein sequence ID" value="KAF6403224.1"/>
    <property type="molecule type" value="Genomic_DNA"/>
</dbReference>
<evidence type="ECO:0000259" key="7">
    <source>
        <dbReference type="PROSITE" id="PS50835"/>
    </source>
</evidence>
<dbReference type="Gene3D" id="2.60.40.10">
    <property type="entry name" value="Immunoglobulins"/>
    <property type="match status" value="2"/>
</dbReference>
<dbReference type="Pfam" id="PF08205">
    <property type="entry name" value="C2-set_2"/>
    <property type="match status" value="1"/>
</dbReference>
<organism evidence="8 9">
    <name type="scientific">Molossus molossus</name>
    <name type="common">Pallas' mastiff bat</name>
    <name type="synonym">Vespertilio molossus</name>
    <dbReference type="NCBI Taxonomy" id="27622"/>
    <lineage>
        <taxon>Eukaryota</taxon>
        <taxon>Metazoa</taxon>
        <taxon>Chordata</taxon>
        <taxon>Craniata</taxon>
        <taxon>Vertebrata</taxon>
        <taxon>Euteleostomi</taxon>
        <taxon>Mammalia</taxon>
        <taxon>Eutheria</taxon>
        <taxon>Laurasiatheria</taxon>
        <taxon>Chiroptera</taxon>
        <taxon>Yangochiroptera</taxon>
        <taxon>Molossidae</taxon>
        <taxon>Molossus</taxon>
    </lineage>
</organism>
<feature type="region of interest" description="Disordered" evidence="4">
    <location>
        <begin position="219"/>
        <end position="273"/>
    </location>
</feature>
<dbReference type="InterPro" id="IPR003599">
    <property type="entry name" value="Ig_sub"/>
</dbReference>
<dbReference type="GO" id="GO:0005102">
    <property type="term" value="F:signaling receptor binding"/>
    <property type="evidence" value="ECO:0007669"/>
    <property type="project" value="TreeGrafter"/>
</dbReference>
<keyword evidence="2 5" id="KW-0472">Membrane</keyword>
<dbReference type="OrthoDB" id="10006996at2759"/>